<organism evidence="8 9">
    <name type="scientific">Selenomonas bovis</name>
    <dbReference type="NCBI Taxonomy" id="416586"/>
    <lineage>
        <taxon>Bacteria</taxon>
        <taxon>Bacillati</taxon>
        <taxon>Bacillota</taxon>
        <taxon>Negativicutes</taxon>
        <taxon>Selenomonadales</taxon>
        <taxon>Selenomonadaceae</taxon>
        <taxon>Selenomonas</taxon>
    </lineage>
</organism>
<keyword evidence="2" id="KW-0813">Transport</keyword>
<feature type="transmembrane region" description="Helical" evidence="6">
    <location>
        <begin position="136"/>
        <end position="156"/>
    </location>
</feature>
<feature type="transmembrane region" description="Helical" evidence="6">
    <location>
        <begin position="73"/>
        <end position="100"/>
    </location>
</feature>
<feature type="domain" description="Major facilitator superfamily (MFS) profile" evidence="7">
    <location>
        <begin position="7"/>
        <end position="451"/>
    </location>
</feature>
<feature type="transmembrane region" description="Helical" evidence="6">
    <location>
        <begin position="290"/>
        <end position="310"/>
    </location>
</feature>
<dbReference type="Proteomes" id="UP000543804">
    <property type="component" value="Unassembled WGS sequence"/>
</dbReference>
<dbReference type="GO" id="GO:0022857">
    <property type="term" value="F:transmembrane transporter activity"/>
    <property type="evidence" value="ECO:0007669"/>
    <property type="project" value="InterPro"/>
</dbReference>
<proteinExistence type="predicted"/>
<feature type="transmembrane region" description="Helical" evidence="6">
    <location>
        <begin position="218"/>
        <end position="237"/>
    </location>
</feature>
<evidence type="ECO:0000256" key="2">
    <source>
        <dbReference type="ARBA" id="ARBA00022448"/>
    </source>
</evidence>
<evidence type="ECO:0000259" key="7">
    <source>
        <dbReference type="PROSITE" id="PS50850"/>
    </source>
</evidence>
<keyword evidence="4 6" id="KW-1133">Transmembrane helix</keyword>
<dbReference type="Gene3D" id="1.20.1720.10">
    <property type="entry name" value="Multidrug resistance protein D"/>
    <property type="match status" value="1"/>
</dbReference>
<dbReference type="Gene3D" id="1.20.1250.20">
    <property type="entry name" value="MFS general substrate transporter like domains"/>
    <property type="match status" value="1"/>
</dbReference>
<keyword evidence="5 6" id="KW-0472">Membrane</keyword>
<evidence type="ECO:0000256" key="3">
    <source>
        <dbReference type="ARBA" id="ARBA00022692"/>
    </source>
</evidence>
<dbReference type="InterPro" id="IPR011701">
    <property type="entry name" value="MFS"/>
</dbReference>
<protein>
    <submittedName>
        <fullName evidence="8">MFS transporter</fullName>
    </submittedName>
</protein>
<comment type="caution">
    <text evidence="8">The sequence shown here is derived from an EMBL/GenBank/DDBJ whole genome shotgun (WGS) entry which is preliminary data.</text>
</comment>
<feature type="transmembrane region" description="Helical" evidence="6">
    <location>
        <begin position="42"/>
        <end position="61"/>
    </location>
</feature>
<dbReference type="PROSITE" id="PS50850">
    <property type="entry name" value="MFS"/>
    <property type="match status" value="1"/>
</dbReference>
<dbReference type="PANTHER" id="PTHR42718">
    <property type="entry name" value="MAJOR FACILITATOR SUPERFAMILY MULTIDRUG TRANSPORTER MFSC"/>
    <property type="match status" value="1"/>
</dbReference>
<keyword evidence="3 6" id="KW-0812">Transmembrane</keyword>
<evidence type="ECO:0000256" key="1">
    <source>
        <dbReference type="ARBA" id="ARBA00004651"/>
    </source>
</evidence>
<dbReference type="Pfam" id="PF07690">
    <property type="entry name" value="MFS_1"/>
    <property type="match status" value="2"/>
</dbReference>
<feature type="transmembrane region" description="Helical" evidence="6">
    <location>
        <begin position="389"/>
        <end position="409"/>
    </location>
</feature>
<evidence type="ECO:0000256" key="6">
    <source>
        <dbReference type="SAM" id="Phobius"/>
    </source>
</evidence>
<reference evidence="8 9" key="1">
    <citation type="submission" date="2020-04" db="EMBL/GenBank/DDBJ databases">
        <authorList>
            <person name="Hitch T.C.A."/>
            <person name="Wylensek D."/>
            <person name="Clavel T."/>
        </authorList>
    </citation>
    <scope>NUCLEOTIDE SEQUENCE [LARGE SCALE GENOMIC DNA]</scope>
    <source>
        <strain evidence="8 9">PG-130-P53-12</strain>
    </source>
</reference>
<dbReference type="RefSeq" id="WP_170077940.1">
    <property type="nucleotide sequence ID" value="NZ_JABAFA010000048.1"/>
</dbReference>
<name>A0A848BES3_9FIRM</name>
<comment type="subcellular location">
    <subcellularLocation>
        <location evidence="1">Cell membrane</location>
        <topology evidence="1">Multi-pass membrane protein</topology>
    </subcellularLocation>
</comment>
<dbReference type="InterPro" id="IPR036259">
    <property type="entry name" value="MFS_trans_sf"/>
</dbReference>
<evidence type="ECO:0000313" key="8">
    <source>
        <dbReference type="EMBL" id="NMD99697.1"/>
    </source>
</evidence>
<dbReference type="CDD" id="cd17321">
    <property type="entry name" value="MFS_MMR_MDR_like"/>
    <property type="match status" value="1"/>
</dbReference>
<dbReference type="PRINTS" id="PR01036">
    <property type="entry name" value="TCRTETB"/>
</dbReference>
<feature type="transmembrane region" description="Helical" evidence="6">
    <location>
        <begin position="421"/>
        <end position="441"/>
    </location>
</feature>
<evidence type="ECO:0000256" key="5">
    <source>
        <dbReference type="ARBA" id="ARBA00023136"/>
    </source>
</evidence>
<dbReference type="InterPro" id="IPR020846">
    <property type="entry name" value="MFS_dom"/>
</dbReference>
<accession>A0A848BES3</accession>
<sequence>MSEEKKILAAIMAASFITPFSSSALTLSLPDIGREFAAPPQLLAWILTGYLLANVVCLLPLGRVADRLGKRRVFLSGMWLSGLTALAGAFSTGIGTILLWRSLQGVGTSMLFATNMSLLTLVVPKERRGRAIGWNVAVVYTGLALGPVLGGLMNYYLGWRSIFLFLAAASLVAAALSERVIQREWLAAAPPPADAPGALLYGLGMTGVMFGLSELMGSPLALPALLLGLVFFALFLRRELALGESALLPLHLFRTNRAFTLSSLTAMLNYSATFALTFLLSLYLQNLLGFTSREAGTVLLVQPVVMALLSPQTGRLSDKYSAALLTSVGMGIIAAGLVLLIPVLSHASLPLLALLLVLIGAGFALFGAPNNNAIMSAVPPRYYSLASSMLGTVRLVGQVLSCAIVTLLLSLRWDAPAEASLLHSIELSFVVFAVLCVLGIVPSLARRAAKSTPPEER</sequence>
<gene>
    <name evidence="8" type="ORF">HF878_09555</name>
</gene>
<evidence type="ECO:0000313" key="9">
    <source>
        <dbReference type="Proteomes" id="UP000543804"/>
    </source>
</evidence>
<evidence type="ECO:0000256" key="4">
    <source>
        <dbReference type="ARBA" id="ARBA00022989"/>
    </source>
</evidence>
<dbReference type="AlphaFoldDB" id="A0A848BES3"/>
<dbReference type="SUPFAM" id="SSF103473">
    <property type="entry name" value="MFS general substrate transporter"/>
    <property type="match status" value="1"/>
</dbReference>
<dbReference type="PANTHER" id="PTHR42718:SF9">
    <property type="entry name" value="MAJOR FACILITATOR SUPERFAMILY MULTIDRUG TRANSPORTER MFSC"/>
    <property type="match status" value="1"/>
</dbReference>
<feature type="transmembrane region" description="Helical" evidence="6">
    <location>
        <begin position="258"/>
        <end position="284"/>
    </location>
</feature>
<feature type="transmembrane region" description="Helical" evidence="6">
    <location>
        <begin position="322"/>
        <end position="341"/>
    </location>
</feature>
<feature type="transmembrane region" description="Helical" evidence="6">
    <location>
        <begin position="106"/>
        <end position="124"/>
    </location>
</feature>
<keyword evidence="9" id="KW-1185">Reference proteome</keyword>
<feature type="transmembrane region" description="Helical" evidence="6">
    <location>
        <begin position="347"/>
        <end position="368"/>
    </location>
</feature>
<dbReference type="GO" id="GO:0005886">
    <property type="term" value="C:plasma membrane"/>
    <property type="evidence" value="ECO:0007669"/>
    <property type="project" value="UniProtKB-SubCell"/>
</dbReference>
<dbReference type="EMBL" id="JABAFA010000048">
    <property type="protein sequence ID" value="NMD99697.1"/>
    <property type="molecule type" value="Genomic_DNA"/>
</dbReference>